<organism evidence="2 3">
    <name type="scientific">Nocardioides flavescens</name>
    <dbReference type="NCBI Taxonomy" id="2691959"/>
    <lineage>
        <taxon>Bacteria</taxon>
        <taxon>Bacillati</taxon>
        <taxon>Actinomycetota</taxon>
        <taxon>Actinomycetes</taxon>
        <taxon>Propionibacteriales</taxon>
        <taxon>Nocardioidaceae</taxon>
        <taxon>Nocardioides</taxon>
    </lineage>
</organism>
<sequence length="183" mass="19626">MTTEGAGWRTLATREVYANRWIRVREDDVTRPDGGAGIYGVVEVRQPAVFVVAVTDADEVLLVTLERYTTGRSVEVPAGGSDGDDLEVAARRELLEETGHTARDWTPLGTQFSLNGVARAEARVFLARGLSREPGASLDAAEGIAAVSAHPWGEVREMLRDGTIHDSETAGALLLAALELGWA</sequence>
<name>A0A6L7EV60_9ACTN</name>
<gene>
    <name evidence="2" type="ORF">GRQ65_00845</name>
</gene>
<reference evidence="2 3" key="1">
    <citation type="submission" date="2019-12" db="EMBL/GenBank/DDBJ databases">
        <authorList>
            <person name="Kun Z."/>
        </authorList>
    </citation>
    <scope>NUCLEOTIDE SEQUENCE [LARGE SCALE GENOMIC DNA]</scope>
    <source>
        <strain evidence="2 3">YIM 123512</strain>
    </source>
</reference>
<dbReference type="SUPFAM" id="SSF55811">
    <property type="entry name" value="Nudix"/>
    <property type="match status" value="1"/>
</dbReference>
<dbReference type="Proteomes" id="UP000473325">
    <property type="component" value="Unassembled WGS sequence"/>
</dbReference>
<accession>A0A6L7EV60</accession>
<dbReference type="RefSeq" id="WP_160874212.1">
    <property type="nucleotide sequence ID" value="NZ_WUEK01000001.1"/>
</dbReference>
<evidence type="ECO:0000313" key="2">
    <source>
        <dbReference type="EMBL" id="MXG88095.1"/>
    </source>
</evidence>
<feature type="domain" description="Nudix hydrolase" evidence="1">
    <location>
        <begin position="44"/>
        <end position="172"/>
    </location>
</feature>
<dbReference type="AlphaFoldDB" id="A0A6L7EV60"/>
<dbReference type="PROSITE" id="PS51462">
    <property type="entry name" value="NUDIX"/>
    <property type="match status" value="1"/>
</dbReference>
<dbReference type="Pfam" id="PF00293">
    <property type="entry name" value="NUDIX"/>
    <property type="match status" value="1"/>
</dbReference>
<dbReference type="InterPro" id="IPR000086">
    <property type="entry name" value="NUDIX_hydrolase_dom"/>
</dbReference>
<dbReference type="Gene3D" id="3.90.79.10">
    <property type="entry name" value="Nucleoside Triphosphate Pyrophosphohydrolase"/>
    <property type="match status" value="1"/>
</dbReference>
<dbReference type="InterPro" id="IPR015797">
    <property type="entry name" value="NUDIX_hydrolase-like_dom_sf"/>
</dbReference>
<protein>
    <submittedName>
        <fullName evidence="2">NUDIX domain-containing protein</fullName>
    </submittedName>
</protein>
<proteinExistence type="predicted"/>
<evidence type="ECO:0000259" key="1">
    <source>
        <dbReference type="PROSITE" id="PS51462"/>
    </source>
</evidence>
<keyword evidence="3" id="KW-1185">Reference proteome</keyword>
<evidence type="ECO:0000313" key="3">
    <source>
        <dbReference type="Proteomes" id="UP000473325"/>
    </source>
</evidence>
<comment type="caution">
    <text evidence="2">The sequence shown here is derived from an EMBL/GenBank/DDBJ whole genome shotgun (WGS) entry which is preliminary data.</text>
</comment>
<dbReference type="EMBL" id="WUEK01000001">
    <property type="protein sequence ID" value="MXG88095.1"/>
    <property type="molecule type" value="Genomic_DNA"/>
</dbReference>